<keyword evidence="2" id="KW-1185">Reference proteome</keyword>
<protein>
    <submittedName>
        <fullName evidence="1">Uncharacterized protein</fullName>
    </submittedName>
</protein>
<dbReference type="Proteomes" id="UP001056855">
    <property type="component" value="Chromosome"/>
</dbReference>
<proteinExistence type="predicted"/>
<gene>
    <name evidence="1" type="ORF">NGM29_05650</name>
</gene>
<reference evidence="1" key="1">
    <citation type="submission" date="2022-06" db="EMBL/GenBank/DDBJ databases">
        <title>Diverse halophilic archaea isolated from saline environments.</title>
        <authorList>
            <person name="Cui H.-L."/>
        </authorList>
    </citation>
    <scope>NUCLEOTIDE SEQUENCE</scope>
    <source>
        <strain evidence="1">WLHS1</strain>
    </source>
</reference>
<evidence type="ECO:0000313" key="2">
    <source>
        <dbReference type="Proteomes" id="UP001056855"/>
    </source>
</evidence>
<accession>A0A9E7ND51</accession>
<dbReference type="RefSeq" id="WP_254159460.1">
    <property type="nucleotide sequence ID" value="NZ_CP100355.1"/>
</dbReference>
<name>A0A9E7ND51_9EURY</name>
<dbReference type="KEGG" id="sawl:NGM29_05650"/>
<evidence type="ECO:0000313" key="1">
    <source>
        <dbReference type="EMBL" id="UTF54754.1"/>
    </source>
</evidence>
<dbReference type="EMBL" id="CP100355">
    <property type="protein sequence ID" value="UTF54754.1"/>
    <property type="molecule type" value="Genomic_DNA"/>
</dbReference>
<sequence>MGQTGIPLAEVARNWLQRENKKRYRDFDFERKEAEWELVGELLCQCPFQAAFIWQHHITWYATELDKTEFLRLRVIDGPADSSWRKLSPDNTIRGAAKRIIESELPDTFEDIDVAHIRRLADSFETTMHEERLTLFQPDPDEASIVVDGNHYSTAKAIHQIRSGAYDPQPVYLGVRQDCTIHDDGYS</sequence>
<dbReference type="AlphaFoldDB" id="A0A9E7ND51"/>
<organism evidence="1 2">
    <name type="scientific">Natronosalvus rutilus</name>
    <dbReference type="NCBI Taxonomy" id="2953753"/>
    <lineage>
        <taxon>Archaea</taxon>
        <taxon>Methanobacteriati</taxon>
        <taxon>Methanobacteriota</taxon>
        <taxon>Stenosarchaea group</taxon>
        <taxon>Halobacteria</taxon>
        <taxon>Halobacteriales</taxon>
        <taxon>Natrialbaceae</taxon>
        <taxon>Natronosalvus</taxon>
    </lineage>
</organism>
<dbReference type="GeneID" id="73289510"/>